<comment type="caution">
    <text evidence="2">The sequence shown here is derived from an EMBL/GenBank/DDBJ whole genome shotgun (WGS) entry which is preliminary data.</text>
</comment>
<evidence type="ECO:0000313" key="2">
    <source>
        <dbReference type="EMBL" id="GAA0351118.1"/>
    </source>
</evidence>
<proteinExistence type="predicted"/>
<dbReference type="InterPro" id="IPR029058">
    <property type="entry name" value="AB_hydrolase_fold"/>
</dbReference>
<feature type="compositionally biased region" description="Basic and acidic residues" evidence="1">
    <location>
        <begin position="1"/>
        <end position="10"/>
    </location>
</feature>
<organism evidence="2 3">
    <name type="scientific">Alkalibacterium iburiense</name>
    <dbReference type="NCBI Taxonomy" id="290589"/>
    <lineage>
        <taxon>Bacteria</taxon>
        <taxon>Bacillati</taxon>
        <taxon>Bacillota</taxon>
        <taxon>Bacilli</taxon>
        <taxon>Lactobacillales</taxon>
        <taxon>Carnobacteriaceae</taxon>
        <taxon>Alkalibacterium</taxon>
    </lineage>
</organism>
<name>A0ABN0X0B7_9LACT</name>
<accession>A0ABN0X0B7</accession>
<reference evidence="2 3" key="1">
    <citation type="journal article" date="2019" name="Int. J. Syst. Evol. Microbiol.">
        <title>The Global Catalogue of Microorganisms (GCM) 10K type strain sequencing project: providing services to taxonomists for standard genome sequencing and annotation.</title>
        <authorList>
            <consortium name="The Broad Institute Genomics Platform"/>
            <consortium name="The Broad Institute Genome Sequencing Center for Infectious Disease"/>
            <person name="Wu L."/>
            <person name="Ma J."/>
        </authorList>
    </citation>
    <scope>NUCLEOTIDE SEQUENCE [LARGE SCALE GENOMIC DNA]</scope>
    <source>
        <strain evidence="2 3">JCM 12662</strain>
    </source>
</reference>
<keyword evidence="3" id="KW-1185">Reference proteome</keyword>
<protein>
    <submittedName>
        <fullName evidence="2">Uncharacterized protein</fullName>
    </submittedName>
</protein>
<dbReference type="SUPFAM" id="SSF53474">
    <property type="entry name" value="alpha/beta-Hydrolases"/>
    <property type="match status" value="1"/>
</dbReference>
<evidence type="ECO:0000256" key="1">
    <source>
        <dbReference type="SAM" id="MobiDB-lite"/>
    </source>
</evidence>
<gene>
    <name evidence="2" type="ORF">GCM10008932_00370</name>
</gene>
<dbReference type="Gene3D" id="3.40.50.1820">
    <property type="entry name" value="alpha/beta hydrolase"/>
    <property type="match status" value="1"/>
</dbReference>
<evidence type="ECO:0000313" key="3">
    <source>
        <dbReference type="Proteomes" id="UP001501166"/>
    </source>
</evidence>
<dbReference type="Proteomes" id="UP001501166">
    <property type="component" value="Unassembled WGS sequence"/>
</dbReference>
<sequence>MTDKTTEFPKSEATVQGMKTLPADPHNVRARVVPVDHVYTRKNGQNLRVRLIYPDQGDDSQIYPLVVHIQGSAWFQQDLYDHMYDFEKNRDQRLYFSDCRILAYSSCSIPQSCRRC</sequence>
<dbReference type="EMBL" id="BAAACW010000005">
    <property type="protein sequence ID" value="GAA0351118.1"/>
    <property type="molecule type" value="Genomic_DNA"/>
</dbReference>
<feature type="region of interest" description="Disordered" evidence="1">
    <location>
        <begin position="1"/>
        <end position="21"/>
    </location>
</feature>